<evidence type="ECO:0000313" key="2">
    <source>
        <dbReference type="Proteomes" id="UP000628669"/>
    </source>
</evidence>
<organism evidence="1 2">
    <name type="scientific">Chryseobacterium paridis</name>
    <dbReference type="NCBI Taxonomy" id="2800328"/>
    <lineage>
        <taxon>Bacteria</taxon>
        <taxon>Pseudomonadati</taxon>
        <taxon>Bacteroidota</taxon>
        <taxon>Flavobacteriia</taxon>
        <taxon>Flavobacteriales</taxon>
        <taxon>Weeksellaceae</taxon>
        <taxon>Chryseobacterium group</taxon>
        <taxon>Chryseobacterium</taxon>
    </lineage>
</organism>
<feature type="non-terminal residue" evidence="1">
    <location>
        <position position="361"/>
    </location>
</feature>
<sequence>DVNTAADVKKYVTVTSWASGTTASAISQSVNYAAGQLYKNTVTDEDGNKTIEFKNGKGQVVMVRKVINATDNADTYYVYNEYNQLAFVIPPKAAIVSDVNTVLGSLCYIYRYDGRNRLILKKLPGKDYEFMVYDKQDRLIMTQDAVMGASKQWLFTKYDQFGRVAYTGIYTSTQVSGTVGRAAEQALADAAGSNNVARTTSVGFTNSGMDVYYDNGTSNYPNNITKLLTVNYYDFYLVGDPFPTKVWDQDVLPSNPQQYGRSTKGLNVSSFVKNIEDDNWSKTYFYYDLKGRAVREFSFNHLGGYTNVERQLDFSGNAKIVFTQHKRLATDPEKRITENFGYDAQNRLLTHTHQIDNNPVE</sequence>
<comment type="caution">
    <text evidence="1">The sequence shown here is derived from an EMBL/GenBank/DDBJ whole genome shotgun (WGS) entry which is preliminary data.</text>
</comment>
<keyword evidence="2" id="KW-1185">Reference proteome</keyword>
<reference evidence="2" key="1">
    <citation type="submission" date="2021-01" db="EMBL/GenBank/DDBJ databases">
        <title>Genome public.</title>
        <authorList>
            <person name="Liu C."/>
            <person name="Sun Q."/>
        </authorList>
    </citation>
    <scope>NUCLEOTIDE SEQUENCE [LARGE SCALE GENOMIC DNA]</scope>
    <source>
        <strain evidence="2">YIM B02567</strain>
    </source>
</reference>
<name>A0ABS1FUF4_9FLAO</name>
<dbReference type="Proteomes" id="UP000628669">
    <property type="component" value="Unassembled WGS sequence"/>
</dbReference>
<gene>
    <name evidence="1" type="ORF">JHL15_09895</name>
</gene>
<proteinExistence type="predicted"/>
<evidence type="ECO:0000313" key="1">
    <source>
        <dbReference type="EMBL" id="MBK1896063.1"/>
    </source>
</evidence>
<protein>
    <submittedName>
        <fullName evidence="1">RHS repeat-associated core domain-containing protein</fullName>
    </submittedName>
</protein>
<feature type="non-terminal residue" evidence="1">
    <location>
        <position position="1"/>
    </location>
</feature>
<dbReference type="EMBL" id="JAENHK010000009">
    <property type="protein sequence ID" value="MBK1896063.1"/>
    <property type="molecule type" value="Genomic_DNA"/>
</dbReference>
<dbReference type="Gene3D" id="2.180.10.10">
    <property type="entry name" value="RHS repeat-associated core"/>
    <property type="match status" value="1"/>
</dbReference>
<accession>A0ABS1FUF4</accession>